<dbReference type="PANTHER" id="PTHR43818:SF11">
    <property type="entry name" value="BCDNA.GH03377"/>
    <property type="match status" value="1"/>
</dbReference>
<reference evidence="4" key="2">
    <citation type="journal article" date="2021" name="PeerJ">
        <title>Extensive microbial diversity within the chicken gut microbiome revealed by metagenomics and culture.</title>
        <authorList>
            <person name="Gilroy R."/>
            <person name="Ravi A."/>
            <person name="Getino M."/>
            <person name="Pursley I."/>
            <person name="Horton D.L."/>
            <person name="Alikhan N.F."/>
            <person name="Baker D."/>
            <person name="Gharbi K."/>
            <person name="Hall N."/>
            <person name="Watson M."/>
            <person name="Adriaenssens E.M."/>
            <person name="Foster-Nyarko E."/>
            <person name="Jarju S."/>
            <person name="Secka A."/>
            <person name="Antonio M."/>
            <person name="Oren A."/>
            <person name="Chaudhuri R.R."/>
            <person name="La Ragione R."/>
            <person name="Hildebrand F."/>
            <person name="Pallen M.J."/>
        </authorList>
    </citation>
    <scope>NUCLEOTIDE SEQUENCE</scope>
    <source>
        <strain evidence="4">14700</strain>
    </source>
</reference>
<organism evidence="4 5">
    <name type="scientific">Candidatus Ornithospirochaeta stercoravium</name>
    <dbReference type="NCBI Taxonomy" id="2840897"/>
    <lineage>
        <taxon>Bacteria</taxon>
        <taxon>Pseudomonadati</taxon>
        <taxon>Spirochaetota</taxon>
        <taxon>Spirochaetia</taxon>
        <taxon>Spirochaetales</taxon>
        <taxon>Spirochaetaceae</taxon>
        <taxon>Spirochaetaceae incertae sedis</taxon>
        <taxon>Candidatus Ornithospirochaeta</taxon>
    </lineage>
</organism>
<dbReference type="GO" id="GO:0000166">
    <property type="term" value="F:nucleotide binding"/>
    <property type="evidence" value="ECO:0007669"/>
    <property type="project" value="InterPro"/>
</dbReference>
<sequence>MYRIGIIGCGKIAQVRHIPEYEANADAELAAFYDINHERAEDIAAKHGGKAYSDLDAMLSSGLDAVSICTANTTHADIAIKALSAGLDVLCEKPMATTLGDVLRMEEAAAKSGRILMIGQNQRLLGAHVKAHEMIKAGIIGRVVSFRTVFGHGGPETWSVDPGKNTWFFDKNRAAMGAMADLGIHKTDLIDFLLDDKVTAVTASVRTLDKKDGNGNLISVDDNAFCIYEMASGAVGTMNASWTYYGDEDNSTVIYGSEGIMRIYSDPAHSITVEKPNGERYYFDIDRIQTNDAQTSSGVIDAFIESLKTGKAAISASSVVPAMRAVFAAIESSESGKRIEIPENR</sequence>
<gene>
    <name evidence="4" type="ORF">IAA72_09275</name>
</gene>
<evidence type="ECO:0000256" key="1">
    <source>
        <dbReference type="ARBA" id="ARBA00023002"/>
    </source>
</evidence>
<dbReference type="GO" id="GO:0016491">
    <property type="term" value="F:oxidoreductase activity"/>
    <property type="evidence" value="ECO:0007669"/>
    <property type="project" value="UniProtKB-KW"/>
</dbReference>
<comment type="caution">
    <text evidence="4">The sequence shown here is derived from an EMBL/GenBank/DDBJ whole genome shotgun (WGS) entry which is preliminary data.</text>
</comment>
<feature type="domain" description="Gfo/Idh/MocA-like oxidoreductase N-terminal" evidence="2">
    <location>
        <begin position="3"/>
        <end position="119"/>
    </location>
</feature>
<evidence type="ECO:0000313" key="5">
    <source>
        <dbReference type="Proteomes" id="UP000810292"/>
    </source>
</evidence>
<evidence type="ECO:0000259" key="2">
    <source>
        <dbReference type="Pfam" id="PF01408"/>
    </source>
</evidence>
<keyword evidence="1" id="KW-0560">Oxidoreductase</keyword>
<dbReference type="Proteomes" id="UP000810292">
    <property type="component" value="Unassembled WGS sequence"/>
</dbReference>
<dbReference type="SUPFAM" id="SSF51735">
    <property type="entry name" value="NAD(P)-binding Rossmann-fold domains"/>
    <property type="match status" value="1"/>
</dbReference>
<proteinExistence type="predicted"/>
<dbReference type="InterPro" id="IPR036291">
    <property type="entry name" value="NAD(P)-bd_dom_sf"/>
</dbReference>
<dbReference type="Pfam" id="PF22725">
    <property type="entry name" value="GFO_IDH_MocA_C3"/>
    <property type="match status" value="1"/>
</dbReference>
<name>A0A9D9IDX7_9SPIO</name>
<protein>
    <submittedName>
        <fullName evidence="4">Gfo/Idh/MocA family oxidoreductase</fullName>
    </submittedName>
</protein>
<dbReference type="InterPro" id="IPR000683">
    <property type="entry name" value="Gfo/Idh/MocA-like_OxRdtase_N"/>
</dbReference>
<dbReference type="PANTHER" id="PTHR43818">
    <property type="entry name" value="BCDNA.GH03377"/>
    <property type="match status" value="1"/>
</dbReference>
<dbReference type="InterPro" id="IPR055170">
    <property type="entry name" value="GFO_IDH_MocA-like_dom"/>
</dbReference>
<accession>A0A9D9IDX7</accession>
<feature type="domain" description="GFO/IDH/MocA-like oxidoreductase" evidence="3">
    <location>
        <begin position="129"/>
        <end position="261"/>
    </location>
</feature>
<dbReference type="Gene3D" id="3.30.360.10">
    <property type="entry name" value="Dihydrodipicolinate Reductase, domain 2"/>
    <property type="match status" value="1"/>
</dbReference>
<dbReference type="Gene3D" id="3.40.50.720">
    <property type="entry name" value="NAD(P)-binding Rossmann-like Domain"/>
    <property type="match status" value="1"/>
</dbReference>
<evidence type="ECO:0000313" key="4">
    <source>
        <dbReference type="EMBL" id="MBO8469959.1"/>
    </source>
</evidence>
<reference evidence="4" key="1">
    <citation type="submission" date="2020-10" db="EMBL/GenBank/DDBJ databases">
        <authorList>
            <person name="Gilroy R."/>
        </authorList>
    </citation>
    <scope>NUCLEOTIDE SEQUENCE</scope>
    <source>
        <strain evidence="4">14700</strain>
    </source>
</reference>
<dbReference type="EMBL" id="JADIMF010000151">
    <property type="protein sequence ID" value="MBO8469959.1"/>
    <property type="molecule type" value="Genomic_DNA"/>
</dbReference>
<dbReference type="AlphaFoldDB" id="A0A9D9IDX7"/>
<dbReference type="InterPro" id="IPR050463">
    <property type="entry name" value="Gfo/Idh/MocA_oxidrdct_glycsds"/>
</dbReference>
<dbReference type="SUPFAM" id="SSF55347">
    <property type="entry name" value="Glyceraldehyde-3-phosphate dehydrogenase-like, C-terminal domain"/>
    <property type="match status" value="1"/>
</dbReference>
<evidence type="ECO:0000259" key="3">
    <source>
        <dbReference type="Pfam" id="PF22725"/>
    </source>
</evidence>
<dbReference type="Pfam" id="PF01408">
    <property type="entry name" value="GFO_IDH_MocA"/>
    <property type="match status" value="1"/>
</dbReference>